<dbReference type="PATRIC" id="fig|679201.3.peg.343"/>
<reference evidence="2 3" key="1">
    <citation type="submission" date="2011-08" db="EMBL/GenBank/DDBJ databases">
        <title>The Genome Sequence of Selenomonas infelix ATCC 43532.</title>
        <authorList>
            <consortium name="The Broad Institute Genome Sequencing Platform"/>
            <person name="Earl A."/>
            <person name="Ward D."/>
            <person name="Feldgarden M."/>
            <person name="Gevers D."/>
            <person name="Izard J."/>
            <person name="Blanton J.M."/>
            <person name="Baranova O.V."/>
            <person name="Dewhirst F.E."/>
            <person name="Young S.K."/>
            <person name="Zeng Q."/>
            <person name="Gargeya S."/>
            <person name="Fitzgerald M."/>
            <person name="Haas B."/>
            <person name="Abouelleil A."/>
            <person name="Alvarado L."/>
            <person name="Arachchi H.M."/>
            <person name="Berlin A."/>
            <person name="Brown A."/>
            <person name="Chapman S.B."/>
            <person name="Chen Z."/>
            <person name="Dunbar C."/>
            <person name="Freedman E."/>
            <person name="Gearin G."/>
            <person name="Gellesch M."/>
            <person name="Goldberg J."/>
            <person name="Griggs A."/>
            <person name="Gujja S."/>
            <person name="Heiman D."/>
            <person name="Howarth C."/>
            <person name="Larson L."/>
            <person name="Lui A."/>
            <person name="MacDonald P.J.P."/>
            <person name="Montmayeur A."/>
            <person name="Murphy C."/>
            <person name="Neiman D."/>
            <person name="Pearson M."/>
            <person name="Priest M."/>
            <person name="Roberts A."/>
            <person name="Saif S."/>
            <person name="Shea T."/>
            <person name="Shenoy N."/>
            <person name="Sisk P."/>
            <person name="Stolte C."/>
            <person name="Sykes S."/>
            <person name="Wortman J."/>
            <person name="Nusbaum C."/>
            <person name="Birren B."/>
        </authorList>
    </citation>
    <scope>NUCLEOTIDE SEQUENCE [LARGE SCALE GENOMIC DNA]</scope>
    <source>
        <strain evidence="2 3">ATCC 43532</strain>
    </source>
</reference>
<dbReference type="OrthoDB" id="1667312at2"/>
<gene>
    <name evidence="2" type="ORF">HMPREF9334_00338</name>
</gene>
<comment type="caution">
    <text evidence="2">The sequence shown here is derived from an EMBL/GenBank/DDBJ whole genome shotgun (WGS) entry which is preliminary data.</text>
</comment>
<dbReference type="STRING" id="679201.HMPREF9334_00338"/>
<dbReference type="HOGENOM" id="CLU_198374_0_0_9"/>
<keyword evidence="1" id="KW-0472">Membrane</keyword>
<evidence type="ECO:0000256" key="1">
    <source>
        <dbReference type="SAM" id="Phobius"/>
    </source>
</evidence>
<proteinExistence type="predicted"/>
<keyword evidence="1" id="KW-1133">Transmembrane helix</keyword>
<protein>
    <submittedName>
        <fullName evidence="2">Uncharacterized protein</fullName>
    </submittedName>
</protein>
<keyword evidence="3" id="KW-1185">Reference proteome</keyword>
<evidence type="ECO:0000313" key="3">
    <source>
        <dbReference type="Proteomes" id="UP000004129"/>
    </source>
</evidence>
<organism evidence="2 3">
    <name type="scientific">Selenomonas infelix ATCC 43532</name>
    <dbReference type="NCBI Taxonomy" id="679201"/>
    <lineage>
        <taxon>Bacteria</taxon>
        <taxon>Bacillati</taxon>
        <taxon>Bacillota</taxon>
        <taxon>Negativicutes</taxon>
        <taxon>Selenomonadales</taxon>
        <taxon>Selenomonadaceae</taxon>
        <taxon>Selenomonas</taxon>
    </lineage>
</organism>
<dbReference type="EMBL" id="ACZM01000003">
    <property type="protein sequence ID" value="EHG22302.1"/>
    <property type="molecule type" value="Genomic_DNA"/>
</dbReference>
<dbReference type="AlphaFoldDB" id="G5GM57"/>
<dbReference type="Proteomes" id="UP000004129">
    <property type="component" value="Unassembled WGS sequence"/>
</dbReference>
<accession>G5GM57</accession>
<keyword evidence="1" id="KW-0812">Transmembrane</keyword>
<dbReference type="RefSeq" id="WP_006691789.1">
    <property type="nucleotide sequence ID" value="NZ_JH376797.1"/>
</dbReference>
<evidence type="ECO:0000313" key="2">
    <source>
        <dbReference type="EMBL" id="EHG22302.1"/>
    </source>
</evidence>
<feature type="transmembrane region" description="Helical" evidence="1">
    <location>
        <begin position="9"/>
        <end position="26"/>
    </location>
</feature>
<sequence>MKQERLPPVDWMVGTGLVIVAVLSVFYGTPELSSNVTSGLIGFLGRSVISKKGAR</sequence>
<name>G5GM57_9FIRM</name>